<evidence type="ECO:0000256" key="1">
    <source>
        <dbReference type="SAM" id="MobiDB-lite"/>
    </source>
</evidence>
<organism evidence="2 4">
    <name type="scientific">Prunus armeniaca</name>
    <name type="common">Apricot</name>
    <name type="synonym">Armeniaca vulgaris</name>
    <dbReference type="NCBI Taxonomy" id="36596"/>
    <lineage>
        <taxon>Eukaryota</taxon>
        <taxon>Viridiplantae</taxon>
        <taxon>Streptophyta</taxon>
        <taxon>Embryophyta</taxon>
        <taxon>Tracheophyta</taxon>
        <taxon>Spermatophyta</taxon>
        <taxon>Magnoliopsida</taxon>
        <taxon>eudicotyledons</taxon>
        <taxon>Gunneridae</taxon>
        <taxon>Pentapetalae</taxon>
        <taxon>rosids</taxon>
        <taxon>fabids</taxon>
        <taxon>Rosales</taxon>
        <taxon>Rosaceae</taxon>
        <taxon>Amygdaloideae</taxon>
        <taxon>Amygdaleae</taxon>
        <taxon>Prunus</taxon>
    </lineage>
</organism>
<reference evidence="2 4" key="2">
    <citation type="submission" date="2020-05" db="EMBL/GenBank/DDBJ databases">
        <authorList>
            <person name="Campoy J."/>
            <person name="Schneeberger K."/>
            <person name="Spophaly S."/>
        </authorList>
    </citation>
    <scope>NUCLEOTIDE SEQUENCE [LARGE SCALE GENOMIC DNA]</scope>
    <source>
        <strain evidence="2">PruArmRojPasFocal</strain>
    </source>
</reference>
<proteinExistence type="predicted"/>
<dbReference type="AlphaFoldDB" id="A0A6J5URF3"/>
<dbReference type="EMBL" id="CAEKKB010000004">
    <property type="protein sequence ID" value="CAB4309003.1"/>
    <property type="molecule type" value="Genomic_DNA"/>
</dbReference>
<feature type="region of interest" description="Disordered" evidence="1">
    <location>
        <begin position="13"/>
        <end position="46"/>
    </location>
</feature>
<protein>
    <submittedName>
        <fullName evidence="2">Uncharacterized protein</fullName>
    </submittedName>
</protein>
<evidence type="ECO:0000313" key="3">
    <source>
        <dbReference type="EMBL" id="CAB4309003.1"/>
    </source>
</evidence>
<gene>
    <name evidence="2" type="ORF">CURHAP_LOCUS29985</name>
    <name evidence="3" type="ORF">ORAREDHAP_LOCUS29616</name>
</gene>
<evidence type="ECO:0000313" key="2">
    <source>
        <dbReference type="EMBL" id="CAB4278592.1"/>
    </source>
</evidence>
<dbReference type="Proteomes" id="UP000507222">
    <property type="component" value="Unassembled WGS sequence"/>
</dbReference>
<evidence type="ECO:0000313" key="4">
    <source>
        <dbReference type="Proteomes" id="UP000507222"/>
    </source>
</evidence>
<name>A0A6J5URF3_PRUAR</name>
<evidence type="ECO:0000313" key="5">
    <source>
        <dbReference type="Proteomes" id="UP000507245"/>
    </source>
</evidence>
<feature type="compositionally biased region" description="Basic and acidic residues" evidence="1">
    <location>
        <begin position="13"/>
        <end position="37"/>
    </location>
</feature>
<accession>A0A6J5URF3</accession>
<dbReference type="EMBL" id="CAEKDK010000004">
    <property type="protein sequence ID" value="CAB4278592.1"/>
    <property type="molecule type" value="Genomic_DNA"/>
</dbReference>
<reference evidence="5" key="1">
    <citation type="journal article" date="2020" name="Genome Biol.">
        <title>Gamete binning: chromosome-level and haplotype-resolved genome assembly enabled by high-throughput single-cell sequencing of gamete genomes.</title>
        <authorList>
            <person name="Campoy J.A."/>
            <person name="Sun H."/>
            <person name="Goel M."/>
            <person name="Jiao W.-B."/>
            <person name="Folz-Donahue K."/>
            <person name="Wang N."/>
            <person name="Rubio M."/>
            <person name="Liu C."/>
            <person name="Kukat C."/>
            <person name="Ruiz D."/>
            <person name="Huettel B."/>
            <person name="Schneeberger K."/>
        </authorList>
    </citation>
    <scope>NUCLEOTIDE SEQUENCE [LARGE SCALE GENOMIC DNA]</scope>
    <source>
        <strain evidence="5">cv. Rojo Pasion</strain>
    </source>
</reference>
<sequence length="66" mass="7632">MVVVKIDEILKNAKHTERKGADKDKERGLDRKSDGEGKIGSGKRMRCDREMEKMEVGEWFLSRAHD</sequence>
<keyword evidence="5" id="KW-1185">Reference proteome</keyword>
<dbReference type="Proteomes" id="UP000507245">
    <property type="component" value="Unassembled WGS sequence"/>
</dbReference>